<reference evidence="3" key="1">
    <citation type="journal article" date="2019" name="Int. J. Syst. Evol. Microbiol.">
        <title>The Global Catalogue of Microorganisms (GCM) 10K type strain sequencing project: providing services to taxonomists for standard genome sequencing and annotation.</title>
        <authorList>
            <consortium name="The Broad Institute Genomics Platform"/>
            <consortium name="The Broad Institute Genome Sequencing Center for Infectious Disease"/>
            <person name="Wu L."/>
            <person name="Ma J."/>
        </authorList>
    </citation>
    <scope>NUCLEOTIDE SEQUENCE [LARGE SCALE GENOMIC DNA]</scope>
    <source>
        <strain evidence="3">JCM 15089</strain>
    </source>
</reference>
<dbReference type="PANTHER" id="PTHR36174:SF1">
    <property type="entry name" value="LIPID II:GLYCINE GLYCYLTRANSFERASE"/>
    <property type="match status" value="1"/>
</dbReference>
<sequence>MADKGMVEEGDFLRADTRVFVRTATDGDRAAWDAFVLAHPEGSFFHRFAWHDLFRDVFALSPRYLVAERNGEIAGVLPLVHQKSRLFGDGLIAAPFVVEGGPIGDAAAVKALDSAALALMAQLRAPFVEFRCRKATRPGWIAKTGLYACFVRPLAADDDANLKAIPRKQRAVVRKAISGSLTAAAEEGVDALFRVYSESVRNLGTPVFPKRWFSALRAAFGSDCDVMVIRDGGVPVSAVMNFYHNGTVLPYYGGGTLAARKSGANDLVYWETMRHAARRGCTAFDFGRSKADTGAFAYKKNWGFEPEWLEYEYYLSPGSELPQKNPNNPKYAMFIAAWKKLPLPVANFLGPFLIRGLG</sequence>
<organism evidence="2 3">
    <name type="scientific">Rhizomicrobium electricum</name>
    <dbReference type="NCBI Taxonomy" id="480070"/>
    <lineage>
        <taxon>Bacteria</taxon>
        <taxon>Pseudomonadati</taxon>
        <taxon>Pseudomonadota</taxon>
        <taxon>Alphaproteobacteria</taxon>
        <taxon>Micropepsales</taxon>
        <taxon>Micropepsaceae</taxon>
        <taxon>Rhizomicrobium</taxon>
    </lineage>
</organism>
<evidence type="ECO:0000259" key="1">
    <source>
        <dbReference type="Pfam" id="PF13480"/>
    </source>
</evidence>
<dbReference type="InterPro" id="IPR016181">
    <property type="entry name" value="Acyl_CoA_acyltransferase"/>
</dbReference>
<dbReference type="InterPro" id="IPR038740">
    <property type="entry name" value="BioF2-like_GNAT_dom"/>
</dbReference>
<dbReference type="InterPro" id="IPR017469">
    <property type="entry name" value="PEP-CTERM_FemAB-rel"/>
</dbReference>
<dbReference type="RefSeq" id="WP_208393615.1">
    <property type="nucleotide sequence ID" value="NZ_BAAADD010000004.1"/>
</dbReference>
<proteinExistence type="predicted"/>
<protein>
    <submittedName>
        <fullName evidence="2">FemAB family PEP-CTERM system-associated protein</fullName>
    </submittedName>
</protein>
<dbReference type="InterPro" id="IPR050644">
    <property type="entry name" value="PG_Glycine_Bridge_Synth"/>
</dbReference>
<feature type="domain" description="BioF2-like acetyltransferase" evidence="1">
    <location>
        <begin position="168"/>
        <end position="300"/>
    </location>
</feature>
<dbReference type="Pfam" id="PF13480">
    <property type="entry name" value="Acetyltransf_6"/>
    <property type="match status" value="1"/>
</dbReference>
<dbReference type="Proteomes" id="UP001499951">
    <property type="component" value="Unassembled WGS sequence"/>
</dbReference>
<evidence type="ECO:0000313" key="3">
    <source>
        <dbReference type="Proteomes" id="UP001499951"/>
    </source>
</evidence>
<dbReference type="SUPFAM" id="SSF55729">
    <property type="entry name" value="Acyl-CoA N-acyltransferases (Nat)"/>
    <property type="match status" value="2"/>
</dbReference>
<dbReference type="Gene3D" id="3.40.630.30">
    <property type="match status" value="2"/>
</dbReference>
<comment type="caution">
    <text evidence="2">The sequence shown here is derived from an EMBL/GenBank/DDBJ whole genome shotgun (WGS) entry which is preliminary data.</text>
</comment>
<gene>
    <name evidence="2" type="ORF">GCM10008942_18700</name>
</gene>
<dbReference type="NCBIfam" id="TIGR03019">
    <property type="entry name" value="pepcterm_femAB"/>
    <property type="match status" value="1"/>
</dbReference>
<accession>A0ABP3PM90</accession>
<dbReference type="EMBL" id="BAAADD010000004">
    <property type="protein sequence ID" value="GAA0570170.1"/>
    <property type="molecule type" value="Genomic_DNA"/>
</dbReference>
<dbReference type="PANTHER" id="PTHR36174">
    <property type="entry name" value="LIPID II:GLYCINE GLYCYLTRANSFERASE"/>
    <property type="match status" value="1"/>
</dbReference>
<name>A0ABP3PM90_9PROT</name>
<keyword evidence="3" id="KW-1185">Reference proteome</keyword>
<evidence type="ECO:0000313" key="2">
    <source>
        <dbReference type="EMBL" id="GAA0570170.1"/>
    </source>
</evidence>